<protein>
    <submittedName>
        <fullName evidence="1">Uncharacterized protein</fullName>
    </submittedName>
</protein>
<keyword evidence="2" id="KW-1185">Reference proteome</keyword>
<reference evidence="1" key="1">
    <citation type="submission" date="2020-04" db="EMBL/GenBank/DDBJ databases">
        <authorList>
            <person name="Alioto T."/>
            <person name="Alioto T."/>
            <person name="Gomez Garrido J."/>
        </authorList>
    </citation>
    <scope>NUCLEOTIDE SEQUENCE</scope>
    <source>
        <strain evidence="1">A484AB</strain>
    </source>
</reference>
<dbReference type="EMBL" id="CACRXK020015041">
    <property type="protein sequence ID" value="CAB4027825.1"/>
    <property type="molecule type" value="Genomic_DNA"/>
</dbReference>
<dbReference type="Proteomes" id="UP001152795">
    <property type="component" value="Unassembled WGS sequence"/>
</dbReference>
<evidence type="ECO:0000313" key="2">
    <source>
        <dbReference type="Proteomes" id="UP001152795"/>
    </source>
</evidence>
<evidence type="ECO:0000313" key="1">
    <source>
        <dbReference type="EMBL" id="CAB4027825.1"/>
    </source>
</evidence>
<name>A0A6S7J6Z4_PARCT</name>
<feature type="non-terminal residue" evidence="1">
    <location>
        <position position="91"/>
    </location>
</feature>
<gene>
    <name evidence="1" type="ORF">PACLA_8A043591</name>
</gene>
<comment type="caution">
    <text evidence="1">The sequence shown here is derived from an EMBL/GenBank/DDBJ whole genome shotgun (WGS) entry which is preliminary data.</text>
</comment>
<accession>A0A6S7J6Z4</accession>
<sequence length="91" mass="10420">NVRSLHLHIVDVASDYNVKAADINIFVETALCSNDDNELYQIPGFQLFRNDFIPDGTRTPYGTAVYVKDNMQLILEPSRCNYNHVEMTLLK</sequence>
<feature type="non-terminal residue" evidence="1">
    <location>
        <position position="1"/>
    </location>
</feature>
<proteinExistence type="predicted"/>
<organism evidence="1 2">
    <name type="scientific">Paramuricea clavata</name>
    <name type="common">Red gorgonian</name>
    <name type="synonym">Violescent sea-whip</name>
    <dbReference type="NCBI Taxonomy" id="317549"/>
    <lineage>
        <taxon>Eukaryota</taxon>
        <taxon>Metazoa</taxon>
        <taxon>Cnidaria</taxon>
        <taxon>Anthozoa</taxon>
        <taxon>Octocorallia</taxon>
        <taxon>Malacalcyonacea</taxon>
        <taxon>Plexauridae</taxon>
        <taxon>Paramuricea</taxon>
    </lineage>
</organism>
<dbReference type="AlphaFoldDB" id="A0A6S7J6Z4"/>